<feature type="compositionally biased region" description="Basic and acidic residues" evidence="1">
    <location>
        <begin position="22"/>
        <end position="39"/>
    </location>
</feature>
<evidence type="ECO:0000256" key="1">
    <source>
        <dbReference type="SAM" id="MobiDB-lite"/>
    </source>
</evidence>
<protein>
    <submittedName>
        <fullName evidence="2">Uncharacterized protein</fullName>
    </submittedName>
</protein>
<name>A0AAV4UTR5_CAEEX</name>
<evidence type="ECO:0000313" key="2">
    <source>
        <dbReference type="EMBL" id="GIY61417.1"/>
    </source>
</evidence>
<dbReference type="EMBL" id="BPLR01013465">
    <property type="protein sequence ID" value="GIY61417.1"/>
    <property type="molecule type" value="Genomic_DNA"/>
</dbReference>
<reference evidence="2 3" key="1">
    <citation type="submission" date="2021-06" db="EMBL/GenBank/DDBJ databases">
        <title>Caerostris extrusa draft genome.</title>
        <authorList>
            <person name="Kono N."/>
            <person name="Arakawa K."/>
        </authorList>
    </citation>
    <scope>NUCLEOTIDE SEQUENCE [LARGE SCALE GENOMIC DNA]</scope>
</reference>
<evidence type="ECO:0000313" key="3">
    <source>
        <dbReference type="Proteomes" id="UP001054945"/>
    </source>
</evidence>
<sequence>MERIAASKFLTIFGITLKKTENAQKKIEPPPSESRERNSNIDTTEAVSSDITLLPQNVLLRSWKFRLIDIGELFSSCARNFLDEQ</sequence>
<feature type="region of interest" description="Disordered" evidence="1">
    <location>
        <begin position="22"/>
        <end position="43"/>
    </location>
</feature>
<keyword evidence="3" id="KW-1185">Reference proteome</keyword>
<gene>
    <name evidence="2" type="ORF">CEXT_128171</name>
</gene>
<organism evidence="2 3">
    <name type="scientific">Caerostris extrusa</name>
    <name type="common">Bark spider</name>
    <name type="synonym">Caerostris bankana</name>
    <dbReference type="NCBI Taxonomy" id="172846"/>
    <lineage>
        <taxon>Eukaryota</taxon>
        <taxon>Metazoa</taxon>
        <taxon>Ecdysozoa</taxon>
        <taxon>Arthropoda</taxon>
        <taxon>Chelicerata</taxon>
        <taxon>Arachnida</taxon>
        <taxon>Araneae</taxon>
        <taxon>Araneomorphae</taxon>
        <taxon>Entelegynae</taxon>
        <taxon>Araneoidea</taxon>
        <taxon>Araneidae</taxon>
        <taxon>Caerostris</taxon>
    </lineage>
</organism>
<accession>A0AAV4UTR5</accession>
<comment type="caution">
    <text evidence="2">The sequence shown here is derived from an EMBL/GenBank/DDBJ whole genome shotgun (WGS) entry which is preliminary data.</text>
</comment>
<proteinExistence type="predicted"/>
<dbReference type="Proteomes" id="UP001054945">
    <property type="component" value="Unassembled WGS sequence"/>
</dbReference>
<dbReference type="AlphaFoldDB" id="A0AAV4UTR5"/>